<dbReference type="CDD" id="cd00093">
    <property type="entry name" value="HTH_XRE"/>
    <property type="match status" value="1"/>
</dbReference>
<evidence type="ECO:0000313" key="1">
    <source>
        <dbReference type="EMBL" id="BBP45124.1"/>
    </source>
</evidence>
<dbReference type="Proteomes" id="UP000501726">
    <property type="component" value="Chromosome"/>
</dbReference>
<proteinExistence type="predicted"/>
<dbReference type="InterPro" id="IPR010982">
    <property type="entry name" value="Lambda_DNA-bd_dom_sf"/>
</dbReference>
<dbReference type="GO" id="GO:0003677">
    <property type="term" value="F:DNA binding"/>
    <property type="evidence" value="ECO:0007669"/>
    <property type="project" value="InterPro"/>
</dbReference>
<evidence type="ECO:0000313" key="2">
    <source>
        <dbReference type="Proteomes" id="UP000501726"/>
    </source>
</evidence>
<dbReference type="EMBL" id="AP021889">
    <property type="protein sequence ID" value="BBP45124.1"/>
    <property type="molecule type" value="Genomic_DNA"/>
</dbReference>
<name>A0A6F8PSX1_9GAMM</name>
<accession>A0A6F8PSX1</accession>
<dbReference type="RefSeq" id="WP_173270434.1">
    <property type="nucleotide sequence ID" value="NZ_AP021889.1"/>
</dbReference>
<dbReference type="Gene3D" id="1.10.260.40">
    <property type="entry name" value="lambda repressor-like DNA-binding domains"/>
    <property type="match status" value="1"/>
</dbReference>
<keyword evidence="2" id="KW-1185">Reference proteome</keyword>
<gene>
    <name evidence="1" type="ORF">THMIRHAS_04970</name>
</gene>
<evidence type="ECO:0008006" key="3">
    <source>
        <dbReference type="Google" id="ProtNLM"/>
    </source>
</evidence>
<protein>
    <recommendedName>
        <fullName evidence="3">HTH cro/C1-type domain-containing protein</fullName>
    </recommendedName>
</protein>
<organism evidence="1 2">
    <name type="scientific">Thiosulfatimonas sediminis</name>
    <dbReference type="NCBI Taxonomy" id="2675054"/>
    <lineage>
        <taxon>Bacteria</taxon>
        <taxon>Pseudomonadati</taxon>
        <taxon>Pseudomonadota</taxon>
        <taxon>Gammaproteobacteria</taxon>
        <taxon>Thiotrichales</taxon>
        <taxon>Piscirickettsiaceae</taxon>
        <taxon>Thiosulfatimonas</taxon>
    </lineage>
</organism>
<reference evidence="2" key="1">
    <citation type="submission" date="2019-11" db="EMBL/GenBank/DDBJ databases">
        <title>Isolation and characterization of two novel species in the genus Thiomicrorhabdus.</title>
        <authorList>
            <person name="Mochizuki J."/>
            <person name="Kojima H."/>
            <person name="Fukui M."/>
        </authorList>
    </citation>
    <scope>NUCLEOTIDE SEQUENCE [LARGE SCALE GENOMIC DNA]</scope>
    <source>
        <strain evidence="2">aks77</strain>
    </source>
</reference>
<dbReference type="SUPFAM" id="SSF47413">
    <property type="entry name" value="lambda repressor-like DNA-binding domains"/>
    <property type="match status" value="1"/>
</dbReference>
<sequence length="96" mass="10941">MQEEFDENVKIALILRTIRGMLGMSQTKFAEFIGQPKSTIARAESLILPLKVDLYFKILKSMKDQGIEIDAFADEPTFKLSKGFMLVEEKKLKNGQ</sequence>
<dbReference type="InterPro" id="IPR001387">
    <property type="entry name" value="Cro/C1-type_HTH"/>
</dbReference>
<dbReference type="AlphaFoldDB" id="A0A6F8PSX1"/>
<dbReference type="KEGG" id="tse:THMIRHAS_04970"/>